<dbReference type="EMBL" id="CAKKNE010000001">
    <property type="protein sequence ID" value="CAH0366708.1"/>
    <property type="molecule type" value="Genomic_DNA"/>
</dbReference>
<comment type="caution">
    <text evidence="9">The sequence shown here is derived from an EMBL/GenBank/DDBJ whole genome shotgun (WGS) entry which is preliminary data.</text>
</comment>
<evidence type="ECO:0000256" key="7">
    <source>
        <dbReference type="SAM" id="Phobius"/>
    </source>
</evidence>
<feature type="transmembrane region" description="Helical" evidence="7">
    <location>
        <begin position="32"/>
        <end position="53"/>
    </location>
</feature>
<dbReference type="InterPro" id="IPR018461">
    <property type="entry name" value="Na/H_Antiport_NhaC-like_C"/>
</dbReference>
<evidence type="ECO:0000256" key="2">
    <source>
        <dbReference type="ARBA" id="ARBA00022475"/>
    </source>
</evidence>
<comment type="subcellular location">
    <subcellularLocation>
        <location evidence="1">Cell membrane</location>
        <topology evidence="1">Multi-pass membrane protein</topology>
    </subcellularLocation>
</comment>
<name>A0A8J2SBS9_9STRA</name>
<feature type="transmembrane region" description="Helical" evidence="7">
    <location>
        <begin position="121"/>
        <end position="149"/>
    </location>
</feature>
<evidence type="ECO:0000256" key="5">
    <source>
        <dbReference type="ARBA" id="ARBA00023136"/>
    </source>
</evidence>
<proteinExistence type="predicted"/>
<dbReference type="OrthoDB" id="195435at2759"/>
<feature type="transmembrane region" description="Helical" evidence="7">
    <location>
        <begin position="233"/>
        <end position="252"/>
    </location>
</feature>
<keyword evidence="10" id="KW-1185">Reference proteome</keyword>
<evidence type="ECO:0000256" key="1">
    <source>
        <dbReference type="ARBA" id="ARBA00004651"/>
    </source>
</evidence>
<feature type="region of interest" description="Disordered" evidence="6">
    <location>
        <begin position="311"/>
        <end position="339"/>
    </location>
</feature>
<keyword evidence="4 7" id="KW-1133">Transmembrane helix</keyword>
<feature type="domain" description="Na+/H+ antiporter NhaC-like C-terminal" evidence="8">
    <location>
        <begin position="75"/>
        <end position="219"/>
    </location>
</feature>
<dbReference type="PANTHER" id="PTHR43478">
    <property type="entry name" value="NA+/H+ ANTIPORTER-RELATED"/>
    <property type="match status" value="1"/>
</dbReference>
<keyword evidence="5 7" id="KW-0472">Membrane</keyword>
<dbReference type="Pfam" id="PF03553">
    <property type="entry name" value="Na_H_antiporter"/>
    <property type="match status" value="1"/>
</dbReference>
<evidence type="ECO:0000313" key="10">
    <source>
        <dbReference type="Proteomes" id="UP000789595"/>
    </source>
</evidence>
<accession>A0A8J2SBS9</accession>
<evidence type="ECO:0000256" key="6">
    <source>
        <dbReference type="SAM" id="MobiDB-lite"/>
    </source>
</evidence>
<evidence type="ECO:0000256" key="3">
    <source>
        <dbReference type="ARBA" id="ARBA00022692"/>
    </source>
</evidence>
<feature type="transmembrane region" description="Helical" evidence="7">
    <location>
        <begin position="207"/>
        <end position="227"/>
    </location>
</feature>
<organism evidence="9 10">
    <name type="scientific">Pelagomonas calceolata</name>
    <dbReference type="NCBI Taxonomy" id="35677"/>
    <lineage>
        <taxon>Eukaryota</taxon>
        <taxon>Sar</taxon>
        <taxon>Stramenopiles</taxon>
        <taxon>Ochrophyta</taxon>
        <taxon>Pelagophyceae</taxon>
        <taxon>Pelagomonadales</taxon>
        <taxon>Pelagomonadaceae</taxon>
        <taxon>Pelagomonas</taxon>
    </lineage>
</organism>
<dbReference type="Proteomes" id="UP000789595">
    <property type="component" value="Unassembled WGS sequence"/>
</dbReference>
<keyword evidence="2" id="KW-1003">Cell membrane</keyword>
<evidence type="ECO:0000256" key="4">
    <source>
        <dbReference type="ARBA" id="ARBA00022989"/>
    </source>
</evidence>
<evidence type="ECO:0000259" key="8">
    <source>
        <dbReference type="Pfam" id="PF03553"/>
    </source>
</evidence>
<gene>
    <name evidence="9" type="ORF">PECAL_1P32150</name>
</gene>
<keyword evidence="3 7" id="KW-0812">Transmembrane</keyword>
<evidence type="ECO:0000313" key="9">
    <source>
        <dbReference type="EMBL" id="CAH0366708.1"/>
    </source>
</evidence>
<sequence>MRRRGGGLVPRAGNENTGWNASARRIIGNADAYGTLLWLGGFGIMFQIVLYAVQYSKEWGGMLLTPSETISGALEGTKDLIECTVVLMMASAIGKISQQMMLPDAVVDLIGDSIPGKALPVVVFITSAVIALSTGSSWATMTIVFPIAIPLANNASGGSLTIRLENVIGAILGGAVWGDHCSPISDTTVLSAASCRVKTIDHVKTQLPYAFLAGSCAAVFGYLLNGYGVPHELLVLGAFAGMPWVFYAVSMIPGWGGPTPIYDPEHDKVVGEGFYGAMNSLKRNCACGKKGGDVEPMKTVDNVTETGHISPRGAISPISHGPSASTKVKVTPGIDETDL</sequence>
<dbReference type="AlphaFoldDB" id="A0A8J2SBS9"/>
<dbReference type="GO" id="GO:0005886">
    <property type="term" value="C:plasma membrane"/>
    <property type="evidence" value="ECO:0007669"/>
    <property type="project" value="UniProtKB-SubCell"/>
</dbReference>
<protein>
    <recommendedName>
        <fullName evidence="8">Na+/H+ antiporter NhaC-like C-terminal domain-containing protein</fullName>
    </recommendedName>
</protein>
<reference evidence="9" key="1">
    <citation type="submission" date="2021-11" db="EMBL/GenBank/DDBJ databases">
        <authorList>
            <consortium name="Genoscope - CEA"/>
            <person name="William W."/>
        </authorList>
    </citation>
    <scope>NUCLEOTIDE SEQUENCE</scope>
</reference>
<dbReference type="PANTHER" id="PTHR43478:SF1">
    <property type="entry name" value="NA+_H+ ANTIPORTER NHAC-LIKE C-TERMINAL DOMAIN-CONTAINING PROTEIN"/>
    <property type="match status" value="1"/>
</dbReference>